<keyword evidence="4" id="KW-1134">Transmembrane beta strand</keyword>
<evidence type="ECO:0000256" key="2">
    <source>
        <dbReference type="ARBA" id="ARBA00009450"/>
    </source>
</evidence>
<gene>
    <name evidence="19" type="ORF">RGQ13_13790</name>
</gene>
<dbReference type="InterPro" id="IPR054765">
    <property type="entry name" value="SLBB_dom"/>
</dbReference>
<evidence type="ECO:0000256" key="15">
    <source>
        <dbReference type="SAM" id="SignalP"/>
    </source>
</evidence>
<organism evidence="19 20">
    <name type="scientific">Thalassotalea psychrophila</name>
    <dbReference type="NCBI Taxonomy" id="3065647"/>
    <lineage>
        <taxon>Bacteria</taxon>
        <taxon>Pseudomonadati</taxon>
        <taxon>Pseudomonadota</taxon>
        <taxon>Gammaproteobacteria</taxon>
        <taxon>Alteromonadales</taxon>
        <taxon>Colwelliaceae</taxon>
        <taxon>Thalassotalea</taxon>
    </lineage>
</organism>
<dbReference type="InterPro" id="IPR049712">
    <property type="entry name" value="Poly_export"/>
</dbReference>
<evidence type="ECO:0000259" key="18">
    <source>
        <dbReference type="Pfam" id="PF22461"/>
    </source>
</evidence>
<name>A0ABY9TS96_9GAMM</name>
<keyword evidence="6" id="KW-0812">Transmembrane</keyword>
<evidence type="ECO:0000259" key="16">
    <source>
        <dbReference type="Pfam" id="PF02563"/>
    </source>
</evidence>
<protein>
    <submittedName>
        <fullName evidence="19">Polysaccharide export protein</fullName>
    </submittedName>
</protein>
<feature type="domain" description="SLBB" evidence="18">
    <location>
        <begin position="168"/>
        <end position="250"/>
    </location>
</feature>
<evidence type="ECO:0000256" key="13">
    <source>
        <dbReference type="ARBA" id="ARBA00023237"/>
    </source>
</evidence>
<dbReference type="Pfam" id="PF18412">
    <property type="entry name" value="Wza_C"/>
    <property type="match status" value="1"/>
</dbReference>
<evidence type="ECO:0000256" key="11">
    <source>
        <dbReference type="ARBA" id="ARBA00023136"/>
    </source>
</evidence>
<feature type="domain" description="Polysaccharide export protein N-terminal" evidence="16">
    <location>
        <begin position="79"/>
        <end position="162"/>
    </location>
</feature>
<evidence type="ECO:0000256" key="7">
    <source>
        <dbReference type="ARBA" id="ARBA00022729"/>
    </source>
</evidence>
<keyword evidence="10" id="KW-0626">Porin</keyword>
<dbReference type="NCBIfam" id="NF011658">
    <property type="entry name" value="PRK15078.1"/>
    <property type="match status" value="1"/>
</dbReference>
<evidence type="ECO:0000256" key="1">
    <source>
        <dbReference type="ARBA" id="ARBA00004571"/>
    </source>
</evidence>
<feature type="chain" id="PRO_5045230229" evidence="15">
    <location>
        <begin position="21"/>
        <end position="374"/>
    </location>
</feature>
<dbReference type="EMBL" id="CP134145">
    <property type="protein sequence ID" value="WNC71188.1"/>
    <property type="molecule type" value="Genomic_DNA"/>
</dbReference>
<evidence type="ECO:0000256" key="10">
    <source>
        <dbReference type="ARBA" id="ARBA00023114"/>
    </source>
</evidence>
<dbReference type="Pfam" id="PF22461">
    <property type="entry name" value="SLBB_2"/>
    <property type="match status" value="2"/>
</dbReference>
<feature type="domain" description="Outer-membrane lipoprotein Wza C-terminal" evidence="17">
    <location>
        <begin position="344"/>
        <end position="371"/>
    </location>
</feature>
<dbReference type="Proteomes" id="UP001258994">
    <property type="component" value="Chromosome"/>
</dbReference>
<comment type="subcellular location">
    <subcellularLocation>
        <location evidence="1">Cell outer membrane</location>
        <topology evidence="1">Multi-pass membrane protein</topology>
    </subcellularLocation>
</comment>
<comment type="similarity">
    <text evidence="2">Belongs to the BexD/CtrA/VexA family.</text>
</comment>
<dbReference type="PROSITE" id="PS51257">
    <property type="entry name" value="PROKAR_LIPOPROTEIN"/>
    <property type="match status" value="1"/>
</dbReference>
<keyword evidence="20" id="KW-1185">Reference proteome</keyword>
<keyword evidence="7 15" id="KW-0732">Signal</keyword>
<evidence type="ECO:0000256" key="8">
    <source>
        <dbReference type="ARBA" id="ARBA00023047"/>
    </source>
</evidence>
<accession>A0ABY9TS96</accession>
<dbReference type="Gene3D" id="3.10.560.10">
    <property type="entry name" value="Outer membrane lipoprotein wza domain like"/>
    <property type="match status" value="2"/>
</dbReference>
<keyword evidence="5" id="KW-0762">Sugar transport</keyword>
<dbReference type="Gene3D" id="1.20.5.70">
    <property type="match status" value="1"/>
</dbReference>
<feature type="signal peptide" evidence="15">
    <location>
        <begin position="1"/>
        <end position="20"/>
    </location>
</feature>
<keyword evidence="12" id="KW-0564">Palmitate</keyword>
<evidence type="ECO:0000256" key="3">
    <source>
        <dbReference type="ARBA" id="ARBA00022448"/>
    </source>
</evidence>
<evidence type="ECO:0000256" key="9">
    <source>
        <dbReference type="ARBA" id="ARBA00023065"/>
    </source>
</evidence>
<reference evidence="20" key="1">
    <citation type="submission" date="2023-09" db="EMBL/GenBank/DDBJ databases">
        <authorList>
            <person name="Li S."/>
            <person name="Li X."/>
            <person name="Zhang C."/>
            <person name="Zhao Z."/>
        </authorList>
    </citation>
    <scope>NUCLEOTIDE SEQUENCE [LARGE SCALE GENOMIC DNA]</scope>
    <source>
        <strain evidence="20">SQ149</strain>
    </source>
</reference>
<dbReference type="Pfam" id="PF02563">
    <property type="entry name" value="Poly_export"/>
    <property type="match status" value="1"/>
</dbReference>
<keyword evidence="13" id="KW-0998">Cell outer membrane</keyword>
<evidence type="ECO:0000259" key="17">
    <source>
        <dbReference type="Pfam" id="PF18412"/>
    </source>
</evidence>
<evidence type="ECO:0000256" key="6">
    <source>
        <dbReference type="ARBA" id="ARBA00022692"/>
    </source>
</evidence>
<evidence type="ECO:0000256" key="12">
    <source>
        <dbReference type="ARBA" id="ARBA00023139"/>
    </source>
</evidence>
<evidence type="ECO:0000313" key="20">
    <source>
        <dbReference type="Proteomes" id="UP001258994"/>
    </source>
</evidence>
<proteinExistence type="inferred from homology"/>
<dbReference type="PANTHER" id="PTHR33619:SF3">
    <property type="entry name" value="POLYSACCHARIDE EXPORT PROTEIN GFCE-RELATED"/>
    <property type="match status" value="1"/>
</dbReference>
<sequence length="374" mass="40975">MKKINKKLLTIALLSTSLSACTLVPGGHVDDVELADNEESFDISPQINAKFITPKVLAQLKQAEPKASLNSKLETQISEYSYIIGKGDVLSITVWDHPELTIPAGEFRSAGESGNVVHSDGTLFYPYIGKVKVAGLKVTEVRDLITKRLSRYIENPQIDVAVAAFRSQRTFVTGEIKQPAVLPITNVPMTILDALNATGGISPLADWRSVTLTRATQQSASEEKLDLYALYQKGDMSQNRLLQHNDIIHVPRNDGLKVFVMGDVAKAETQRIDRAGLTLAEALNNTGGMSETTGDASGIFVLRASTEKGKLVDVYQLDASNGAMLLLSTQFELKPLDIVYVTSAPVARWNRVIMQLLPTFTSIRNLSDVNQDYR</sequence>
<evidence type="ECO:0000256" key="4">
    <source>
        <dbReference type="ARBA" id="ARBA00022452"/>
    </source>
</evidence>
<keyword evidence="11" id="KW-0472">Membrane</keyword>
<evidence type="ECO:0000313" key="19">
    <source>
        <dbReference type="EMBL" id="WNC71188.1"/>
    </source>
</evidence>
<dbReference type="RefSeq" id="WP_348390323.1">
    <property type="nucleotide sequence ID" value="NZ_CP134145.1"/>
</dbReference>
<dbReference type="InterPro" id="IPR040716">
    <property type="entry name" value="Wza_C"/>
</dbReference>
<keyword evidence="9" id="KW-0406">Ion transport</keyword>
<evidence type="ECO:0000256" key="5">
    <source>
        <dbReference type="ARBA" id="ARBA00022597"/>
    </source>
</evidence>
<evidence type="ECO:0000256" key="14">
    <source>
        <dbReference type="ARBA" id="ARBA00023288"/>
    </source>
</evidence>
<keyword evidence="3" id="KW-0813">Transport</keyword>
<keyword evidence="8" id="KW-0625">Polysaccharide transport</keyword>
<dbReference type="InterPro" id="IPR003715">
    <property type="entry name" value="Poly_export_N"/>
</dbReference>
<keyword evidence="14" id="KW-0449">Lipoprotein</keyword>
<feature type="domain" description="SLBB" evidence="18">
    <location>
        <begin position="257"/>
        <end position="341"/>
    </location>
</feature>
<dbReference type="PANTHER" id="PTHR33619">
    <property type="entry name" value="POLYSACCHARIDE EXPORT PROTEIN GFCE-RELATED"/>
    <property type="match status" value="1"/>
</dbReference>
<dbReference type="Gene3D" id="3.30.1950.10">
    <property type="entry name" value="wza like domain"/>
    <property type="match status" value="1"/>
</dbReference>